<keyword evidence="1" id="KW-0808">Transferase</keyword>
<feature type="domain" description="N-acetyltransferase" evidence="3">
    <location>
        <begin position="1"/>
        <end position="83"/>
    </location>
</feature>
<protein>
    <submittedName>
        <fullName evidence="4">GNAT family N-acetyltransferase</fullName>
    </submittedName>
</protein>
<dbReference type="Pfam" id="PF00583">
    <property type="entry name" value="Acetyltransf_1"/>
    <property type="match status" value="1"/>
</dbReference>
<dbReference type="InterPro" id="IPR050680">
    <property type="entry name" value="YpeA/RimI_acetyltransf"/>
</dbReference>
<proteinExistence type="predicted"/>
<dbReference type="InterPro" id="IPR000182">
    <property type="entry name" value="GNAT_dom"/>
</dbReference>
<dbReference type="InterPro" id="IPR016181">
    <property type="entry name" value="Acyl_CoA_acyltransferase"/>
</dbReference>
<name>A0A7C5QQD9_9PROT</name>
<dbReference type="Proteomes" id="UP000885830">
    <property type="component" value="Unassembled WGS sequence"/>
</dbReference>
<gene>
    <name evidence="4" type="ORF">ENJ42_08690</name>
</gene>
<reference evidence="4" key="1">
    <citation type="journal article" date="2020" name="mSystems">
        <title>Genome- and Community-Level Interaction Insights into Carbon Utilization and Element Cycling Functions of Hydrothermarchaeota in Hydrothermal Sediment.</title>
        <authorList>
            <person name="Zhou Z."/>
            <person name="Liu Y."/>
            <person name="Xu W."/>
            <person name="Pan J."/>
            <person name="Luo Z.H."/>
            <person name="Li M."/>
        </authorList>
    </citation>
    <scope>NUCLEOTIDE SEQUENCE [LARGE SCALE GENOMIC DNA]</scope>
    <source>
        <strain evidence="4">HyVt-485</strain>
    </source>
</reference>
<dbReference type="Gene3D" id="3.40.630.30">
    <property type="match status" value="1"/>
</dbReference>
<keyword evidence="2" id="KW-0012">Acyltransferase</keyword>
<evidence type="ECO:0000256" key="1">
    <source>
        <dbReference type="ARBA" id="ARBA00022679"/>
    </source>
</evidence>
<comment type="caution">
    <text evidence="4">The sequence shown here is derived from an EMBL/GenBank/DDBJ whole genome shotgun (WGS) entry which is preliminary data.</text>
</comment>
<accession>A0A7C5QQD9</accession>
<evidence type="ECO:0000259" key="3">
    <source>
        <dbReference type="PROSITE" id="PS51186"/>
    </source>
</evidence>
<dbReference type="CDD" id="cd04301">
    <property type="entry name" value="NAT_SF"/>
    <property type="match status" value="1"/>
</dbReference>
<dbReference type="EMBL" id="DRMJ01000455">
    <property type="protein sequence ID" value="HHL43681.1"/>
    <property type="molecule type" value="Genomic_DNA"/>
</dbReference>
<organism evidence="4">
    <name type="scientific">Hellea balneolensis</name>
    <dbReference type="NCBI Taxonomy" id="287478"/>
    <lineage>
        <taxon>Bacteria</taxon>
        <taxon>Pseudomonadati</taxon>
        <taxon>Pseudomonadota</taxon>
        <taxon>Alphaproteobacteria</taxon>
        <taxon>Maricaulales</taxon>
        <taxon>Robiginitomaculaceae</taxon>
        <taxon>Hellea</taxon>
    </lineage>
</organism>
<dbReference type="PANTHER" id="PTHR43420">
    <property type="entry name" value="ACETYLTRANSFERASE"/>
    <property type="match status" value="1"/>
</dbReference>
<evidence type="ECO:0000313" key="4">
    <source>
        <dbReference type="EMBL" id="HHL43681.1"/>
    </source>
</evidence>
<dbReference type="SUPFAM" id="SSF55729">
    <property type="entry name" value="Acyl-CoA N-acyltransferases (Nat)"/>
    <property type="match status" value="1"/>
</dbReference>
<dbReference type="AlphaFoldDB" id="A0A7C5QQD9"/>
<evidence type="ECO:0000256" key="2">
    <source>
        <dbReference type="ARBA" id="ARBA00023315"/>
    </source>
</evidence>
<dbReference type="PANTHER" id="PTHR43420:SF12">
    <property type="entry name" value="N-ACETYLTRANSFERASE DOMAIN-CONTAINING PROTEIN"/>
    <property type="match status" value="1"/>
</dbReference>
<sequence>MDILTIAVLPENRGRGIGRELLARAENEARAGGVSLAILDVATDNLAATALYRQAGYRHLTTRKAYYRRAKGRVDALVMQKWL</sequence>
<dbReference type="GO" id="GO:0016747">
    <property type="term" value="F:acyltransferase activity, transferring groups other than amino-acyl groups"/>
    <property type="evidence" value="ECO:0007669"/>
    <property type="project" value="InterPro"/>
</dbReference>
<dbReference type="PROSITE" id="PS51186">
    <property type="entry name" value="GNAT"/>
    <property type="match status" value="1"/>
</dbReference>